<dbReference type="CDD" id="cd00093">
    <property type="entry name" value="HTH_XRE"/>
    <property type="match status" value="1"/>
</dbReference>
<comment type="caution">
    <text evidence="2">The sequence shown here is derived from an EMBL/GenBank/DDBJ whole genome shotgun (WGS) entry which is preliminary data.</text>
</comment>
<protein>
    <submittedName>
        <fullName evidence="2">Helix-turn-helix transcriptional regulator</fullName>
    </submittedName>
</protein>
<dbReference type="Gene3D" id="1.10.260.40">
    <property type="entry name" value="lambda repressor-like DNA-binding domains"/>
    <property type="match status" value="1"/>
</dbReference>
<evidence type="ECO:0000313" key="2">
    <source>
        <dbReference type="EMBL" id="MBE1162890.1"/>
    </source>
</evidence>
<reference evidence="2 3" key="1">
    <citation type="submission" date="2020-09" db="EMBL/GenBank/DDBJ databases">
        <title>Dyella sp. 7MK23 isolated from forest soil.</title>
        <authorList>
            <person name="Fu J."/>
        </authorList>
    </citation>
    <scope>NUCLEOTIDE SEQUENCE [LARGE SCALE GENOMIC DNA]</scope>
    <source>
        <strain evidence="2 3">7MK23</strain>
    </source>
</reference>
<dbReference type="SUPFAM" id="SSF47413">
    <property type="entry name" value="lambda repressor-like DNA-binding domains"/>
    <property type="match status" value="1"/>
</dbReference>
<dbReference type="InterPro" id="IPR010982">
    <property type="entry name" value="Lambda_DNA-bd_dom_sf"/>
</dbReference>
<evidence type="ECO:0000313" key="3">
    <source>
        <dbReference type="Proteomes" id="UP000651010"/>
    </source>
</evidence>
<dbReference type="EMBL" id="JACZZA010000018">
    <property type="protein sequence ID" value="MBE1162890.1"/>
    <property type="molecule type" value="Genomic_DNA"/>
</dbReference>
<name>A0ABR9GFV0_9GAMM</name>
<sequence length="86" mass="9464">MAFDWRQSDLAERSGISESTIKAVEKGSPVSSEKLLRLLLALGHGSDVLKMLDSPHYPDLQSQGRFFDLKPASSPVLATKRVRPKA</sequence>
<evidence type="ECO:0000259" key="1">
    <source>
        <dbReference type="PROSITE" id="PS50943"/>
    </source>
</evidence>
<dbReference type="Proteomes" id="UP000651010">
    <property type="component" value="Unassembled WGS sequence"/>
</dbReference>
<dbReference type="InterPro" id="IPR001387">
    <property type="entry name" value="Cro/C1-type_HTH"/>
</dbReference>
<organism evidence="2 3">
    <name type="scientific">Dyella acidiphila</name>
    <dbReference type="NCBI Taxonomy" id="2775866"/>
    <lineage>
        <taxon>Bacteria</taxon>
        <taxon>Pseudomonadati</taxon>
        <taxon>Pseudomonadota</taxon>
        <taxon>Gammaproteobacteria</taxon>
        <taxon>Lysobacterales</taxon>
        <taxon>Rhodanobacteraceae</taxon>
        <taxon>Dyella</taxon>
    </lineage>
</organism>
<accession>A0ABR9GFV0</accession>
<dbReference type="Pfam" id="PF01381">
    <property type="entry name" value="HTH_3"/>
    <property type="match status" value="1"/>
</dbReference>
<proteinExistence type="predicted"/>
<feature type="domain" description="HTH cro/C1-type" evidence="1">
    <location>
        <begin position="7"/>
        <end position="49"/>
    </location>
</feature>
<gene>
    <name evidence="2" type="ORF">IGX34_21105</name>
</gene>
<dbReference type="PROSITE" id="PS50943">
    <property type="entry name" value="HTH_CROC1"/>
    <property type="match status" value="1"/>
</dbReference>
<keyword evidence="3" id="KW-1185">Reference proteome</keyword>